<feature type="non-terminal residue" evidence="2">
    <location>
        <position position="91"/>
    </location>
</feature>
<evidence type="ECO:0000313" key="2">
    <source>
        <dbReference type="EMBL" id="CAA9577567.1"/>
    </source>
</evidence>
<organism evidence="2">
    <name type="scientific">uncultured Thermomicrobiales bacterium</name>
    <dbReference type="NCBI Taxonomy" id="1645740"/>
    <lineage>
        <taxon>Bacteria</taxon>
        <taxon>Pseudomonadati</taxon>
        <taxon>Thermomicrobiota</taxon>
        <taxon>Thermomicrobia</taxon>
        <taxon>Thermomicrobiales</taxon>
        <taxon>environmental samples</taxon>
    </lineage>
</organism>
<reference evidence="2" key="1">
    <citation type="submission" date="2020-02" db="EMBL/GenBank/DDBJ databases">
        <authorList>
            <person name="Meier V. D."/>
        </authorList>
    </citation>
    <scope>NUCLEOTIDE SEQUENCE</scope>
    <source>
        <strain evidence="2">AVDCRST_MAG87</strain>
    </source>
</reference>
<gene>
    <name evidence="2" type="ORF">AVDCRST_MAG87-3006</name>
</gene>
<accession>A0A6J4VG67</accession>
<dbReference type="AlphaFoldDB" id="A0A6J4VG67"/>
<protein>
    <submittedName>
        <fullName evidence="2">Uncharacterized protein</fullName>
    </submittedName>
</protein>
<name>A0A6J4VG67_9BACT</name>
<dbReference type="EMBL" id="CADCWJ010000666">
    <property type="protein sequence ID" value="CAA9577567.1"/>
    <property type="molecule type" value="Genomic_DNA"/>
</dbReference>
<feature type="region of interest" description="Disordered" evidence="1">
    <location>
        <begin position="25"/>
        <end position="82"/>
    </location>
</feature>
<sequence length="91" mass="10166">GGRASDRANVRNGCNRLWRCRAWRPPAEHRPESTSQVGGRRGHRSRPRQVDRRPVRRRRLWGLSGAARQSRGRGGLRDDVGGGACRARACG</sequence>
<evidence type="ECO:0000256" key="1">
    <source>
        <dbReference type="SAM" id="MobiDB-lite"/>
    </source>
</evidence>
<feature type="non-terminal residue" evidence="2">
    <location>
        <position position="1"/>
    </location>
</feature>
<proteinExistence type="predicted"/>